<keyword evidence="1" id="KW-0472">Membrane</keyword>
<evidence type="ECO:0000256" key="1">
    <source>
        <dbReference type="SAM" id="Phobius"/>
    </source>
</evidence>
<protein>
    <recommendedName>
        <fullName evidence="4">SnoaL-like domain-containing protein</fullName>
    </recommendedName>
</protein>
<dbReference type="KEGG" id="nkf:Nkreftii_004157"/>
<dbReference type="InterPro" id="IPR032710">
    <property type="entry name" value="NTF2-like_dom_sf"/>
</dbReference>
<dbReference type="Proteomes" id="UP000593737">
    <property type="component" value="Chromosome"/>
</dbReference>
<accession>A0A7S8FIJ2</accession>
<keyword evidence="1" id="KW-0812">Transmembrane</keyword>
<evidence type="ECO:0000313" key="3">
    <source>
        <dbReference type="Proteomes" id="UP000593737"/>
    </source>
</evidence>
<dbReference type="EMBL" id="CP047423">
    <property type="protein sequence ID" value="QPD06383.1"/>
    <property type="molecule type" value="Genomic_DNA"/>
</dbReference>
<organism evidence="2 3">
    <name type="scientific">Candidatus Nitrospira kreftii</name>
    <dbReference type="NCBI Taxonomy" id="2652173"/>
    <lineage>
        <taxon>Bacteria</taxon>
        <taxon>Pseudomonadati</taxon>
        <taxon>Nitrospirota</taxon>
        <taxon>Nitrospiria</taxon>
        <taxon>Nitrospirales</taxon>
        <taxon>Nitrospiraceae</taxon>
        <taxon>Nitrospira</taxon>
    </lineage>
</organism>
<evidence type="ECO:0008006" key="4">
    <source>
        <dbReference type="Google" id="ProtNLM"/>
    </source>
</evidence>
<feature type="transmembrane region" description="Helical" evidence="1">
    <location>
        <begin position="20"/>
        <end position="43"/>
    </location>
</feature>
<name>A0A7S8FIJ2_9BACT</name>
<dbReference type="AlphaFoldDB" id="A0A7S8FIJ2"/>
<sequence length="214" mass="23502">MVAMKQGPDRRTANEPSRGSSTWIAIVIALVFCAAVGTGYLAFKRQGLPTSFLAPQVFSSQPSEIPTDSQTKPISADVRLTREGIDLLLNTLDEATRRKDVDAVVRHITSDATITIHMKQGSQQQVALLTREEYRKTLAMAFAFPSANDFTRTTTTVSLAADEQSAKVSFKSAETLLQANREFKIEGEETLLFNIRNGKPMITSLEQTFPGDST</sequence>
<reference evidence="2 3" key="1">
    <citation type="journal article" date="2020" name="ISME J.">
        <title>Enrichment and physiological characterization of a novel comammox Nitrospira indicates ammonium inhibition of complete nitrification.</title>
        <authorList>
            <person name="Sakoula D."/>
            <person name="Koch H."/>
            <person name="Frank J."/>
            <person name="Jetten M.S.M."/>
            <person name="van Kessel M.A.H.J."/>
            <person name="Lucker S."/>
        </authorList>
    </citation>
    <scope>NUCLEOTIDE SEQUENCE [LARGE SCALE GENOMIC DNA]</scope>
    <source>
        <strain evidence="2">Comreactor17</strain>
    </source>
</reference>
<dbReference type="Gene3D" id="3.10.450.50">
    <property type="match status" value="1"/>
</dbReference>
<evidence type="ECO:0000313" key="2">
    <source>
        <dbReference type="EMBL" id="QPD06383.1"/>
    </source>
</evidence>
<dbReference type="SUPFAM" id="SSF54427">
    <property type="entry name" value="NTF2-like"/>
    <property type="match status" value="1"/>
</dbReference>
<proteinExistence type="predicted"/>
<keyword evidence="1" id="KW-1133">Transmembrane helix</keyword>
<gene>
    <name evidence="2" type="ORF">Nkreftii_004157</name>
</gene>